<feature type="chain" id="PRO_5038648605" description="Lipoprotein" evidence="1">
    <location>
        <begin position="25"/>
        <end position="148"/>
    </location>
</feature>
<dbReference type="RefSeq" id="WP_196825411.1">
    <property type="nucleotide sequence ID" value="NZ_CP046980.1"/>
</dbReference>
<keyword evidence="1" id="KW-0732">Signal</keyword>
<evidence type="ECO:0000313" key="2">
    <source>
        <dbReference type="EMBL" id="MBG6123136.1"/>
    </source>
</evidence>
<feature type="signal peptide" evidence="1">
    <location>
        <begin position="1"/>
        <end position="24"/>
    </location>
</feature>
<dbReference type="PROSITE" id="PS51257">
    <property type="entry name" value="PROKAR_LIPOPROTEIN"/>
    <property type="match status" value="1"/>
</dbReference>
<comment type="caution">
    <text evidence="2">The sequence shown here is derived from an EMBL/GenBank/DDBJ whole genome shotgun (WGS) entry which is preliminary data.</text>
</comment>
<gene>
    <name evidence="2" type="ORF">IW254_002105</name>
</gene>
<proteinExistence type="predicted"/>
<accession>A0A931GWU0</accession>
<name>A0A931GWU0_9CORY</name>
<sequence>MRKQSKIFAGVAAAIMIASSLSGCGVFKESLNGTYEAEVDASEQAGVDAESLEMLGSKDLMRINYVLEVDGDKCMLRVSNELVGTHSRDCTVDEKNKILHFPETNEENADKVFGTGAQDVEYEKDGDILSLTSTAEGGETIEMTRVTD</sequence>
<evidence type="ECO:0000313" key="3">
    <source>
        <dbReference type="Proteomes" id="UP000658613"/>
    </source>
</evidence>
<dbReference type="AlphaFoldDB" id="A0A931GWU0"/>
<keyword evidence="3" id="KW-1185">Reference proteome</keyword>
<dbReference type="Proteomes" id="UP000658613">
    <property type="component" value="Unassembled WGS sequence"/>
</dbReference>
<reference evidence="2" key="1">
    <citation type="submission" date="2020-11" db="EMBL/GenBank/DDBJ databases">
        <title>Sequencing the genomes of 1000 actinobacteria strains.</title>
        <authorList>
            <person name="Klenk H.-P."/>
        </authorList>
    </citation>
    <scope>NUCLEOTIDE SEQUENCE</scope>
    <source>
        <strain evidence="2">DSM 45632</strain>
    </source>
</reference>
<dbReference type="EMBL" id="JADOUE010000001">
    <property type="protein sequence ID" value="MBG6123136.1"/>
    <property type="molecule type" value="Genomic_DNA"/>
</dbReference>
<protein>
    <recommendedName>
        <fullName evidence="4">Lipoprotein</fullName>
    </recommendedName>
</protein>
<organism evidence="2 3">
    <name type="scientific">Corynebacterium aquatimens</name>
    <dbReference type="NCBI Taxonomy" id="1190508"/>
    <lineage>
        <taxon>Bacteria</taxon>
        <taxon>Bacillati</taxon>
        <taxon>Actinomycetota</taxon>
        <taxon>Actinomycetes</taxon>
        <taxon>Mycobacteriales</taxon>
        <taxon>Corynebacteriaceae</taxon>
        <taxon>Corynebacterium</taxon>
    </lineage>
</organism>
<evidence type="ECO:0008006" key="4">
    <source>
        <dbReference type="Google" id="ProtNLM"/>
    </source>
</evidence>
<evidence type="ECO:0000256" key="1">
    <source>
        <dbReference type="SAM" id="SignalP"/>
    </source>
</evidence>